<name>A0ABQ2YQ97_9NEIS</name>
<gene>
    <name evidence="7" type="ORF">GCM10011290_17240</name>
</gene>
<feature type="transmembrane region" description="Helical" evidence="6">
    <location>
        <begin position="93"/>
        <end position="114"/>
    </location>
</feature>
<feature type="transmembrane region" description="Helical" evidence="6">
    <location>
        <begin position="63"/>
        <end position="87"/>
    </location>
</feature>
<evidence type="ECO:0000256" key="3">
    <source>
        <dbReference type="ARBA" id="ARBA00022692"/>
    </source>
</evidence>
<reference evidence="8" key="1">
    <citation type="journal article" date="2019" name="Int. J. Syst. Evol. Microbiol.">
        <title>The Global Catalogue of Microorganisms (GCM) 10K type strain sequencing project: providing services to taxonomists for standard genome sequencing and annotation.</title>
        <authorList>
            <consortium name="The Broad Institute Genomics Platform"/>
            <consortium name="The Broad Institute Genome Sequencing Center for Infectious Disease"/>
            <person name="Wu L."/>
            <person name="Ma J."/>
        </authorList>
    </citation>
    <scope>NUCLEOTIDE SEQUENCE [LARGE SCALE GENOMIC DNA]</scope>
    <source>
        <strain evidence="8">KCTC 32041</strain>
    </source>
</reference>
<dbReference type="InterPro" id="IPR001123">
    <property type="entry name" value="LeuE-type"/>
</dbReference>
<evidence type="ECO:0000313" key="8">
    <source>
        <dbReference type="Proteomes" id="UP000600877"/>
    </source>
</evidence>
<evidence type="ECO:0000256" key="6">
    <source>
        <dbReference type="SAM" id="Phobius"/>
    </source>
</evidence>
<feature type="transmembrane region" description="Helical" evidence="6">
    <location>
        <begin position="29"/>
        <end position="56"/>
    </location>
</feature>
<evidence type="ECO:0000256" key="4">
    <source>
        <dbReference type="ARBA" id="ARBA00022989"/>
    </source>
</evidence>
<sequence length="225" mass="24835">MALYPATAVGYDEAVYYLLRERVMLGLPLLSYVSLMSITPGPNNLMLAASGVNFGFRRSVPHLLGISIGHGVQVLLVSLLLGWVMAWLDDWRLLLTLAGCSYLLWLSWQVWLAGEPQAKQLVRPMGFVAAAAFQWVNPKAWVMVINTALLFLPLQAQLSHALLLALACALINFPCICVWAGLGEALRRHLSQAAARRWFNGIMALLMALTALYLLYDELQLAGVL</sequence>
<evidence type="ECO:0000256" key="1">
    <source>
        <dbReference type="ARBA" id="ARBA00004651"/>
    </source>
</evidence>
<dbReference type="PANTHER" id="PTHR30086:SF20">
    <property type="entry name" value="ARGININE EXPORTER PROTEIN ARGO-RELATED"/>
    <property type="match status" value="1"/>
</dbReference>
<comment type="subcellular location">
    <subcellularLocation>
        <location evidence="1">Cell membrane</location>
        <topology evidence="1">Multi-pass membrane protein</topology>
    </subcellularLocation>
</comment>
<comment type="caution">
    <text evidence="7">The sequence shown here is derived from an EMBL/GenBank/DDBJ whole genome shotgun (WGS) entry which is preliminary data.</text>
</comment>
<keyword evidence="4 6" id="KW-1133">Transmembrane helix</keyword>
<keyword evidence="2" id="KW-1003">Cell membrane</keyword>
<proteinExistence type="predicted"/>
<keyword evidence="5 6" id="KW-0472">Membrane</keyword>
<feature type="transmembrane region" description="Helical" evidence="6">
    <location>
        <begin position="198"/>
        <end position="216"/>
    </location>
</feature>
<feature type="transmembrane region" description="Helical" evidence="6">
    <location>
        <begin position="158"/>
        <end position="186"/>
    </location>
</feature>
<evidence type="ECO:0000256" key="5">
    <source>
        <dbReference type="ARBA" id="ARBA00023136"/>
    </source>
</evidence>
<dbReference type="Proteomes" id="UP000600877">
    <property type="component" value="Unassembled WGS sequence"/>
</dbReference>
<dbReference type="EMBL" id="BMYW01000005">
    <property type="protein sequence ID" value="GGX90145.1"/>
    <property type="molecule type" value="Genomic_DNA"/>
</dbReference>
<dbReference type="PANTHER" id="PTHR30086">
    <property type="entry name" value="ARGININE EXPORTER PROTEIN ARGO"/>
    <property type="match status" value="1"/>
</dbReference>
<keyword evidence="8" id="KW-1185">Reference proteome</keyword>
<keyword evidence="3 6" id="KW-0812">Transmembrane</keyword>
<organism evidence="7 8">
    <name type="scientific">Vogesella alkaliphila</name>
    <dbReference type="NCBI Taxonomy" id="1193621"/>
    <lineage>
        <taxon>Bacteria</taxon>
        <taxon>Pseudomonadati</taxon>
        <taxon>Pseudomonadota</taxon>
        <taxon>Betaproteobacteria</taxon>
        <taxon>Neisseriales</taxon>
        <taxon>Chromobacteriaceae</taxon>
        <taxon>Vogesella</taxon>
    </lineage>
</organism>
<accession>A0ABQ2YQ97</accession>
<feature type="transmembrane region" description="Helical" evidence="6">
    <location>
        <begin position="126"/>
        <end position="152"/>
    </location>
</feature>
<evidence type="ECO:0000256" key="2">
    <source>
        <dbReference type="ARBA" id="ARBA00022475"/>
    </source>
</evidence>
<protein>
    <submittedName>
        <fullName evidence="7">Membrane protein</fullName>
    </submittedName>
</protein>
<evidence type="ECO:0000313" key="7">
    <source>
        <dbReference type="EMBL" id="GGX90145.1"/>
    </source>
</evidence>
<dbReference type="Pfam" id="PF01810">
    <property type="entry name" value="LysE"/>
    <property type="match status" value="1"/>
</dbReference>